<keyword evidence="2" id="KW-1133">Transmembrane helix</keyword>
<dbReference type="Proteomes" id="UP000821853">
    <property type="component" value="Chromosome 1"/>
</dbReference>
<accession>A0A9J6F9X2</accession>
<comment type="caution">
    <text evidence="3">The sequence shown here is derived from an EMBL/GenBank/DDBJ whole genome shotgun (WGS) entry which is preliminary data.</text>
</comment>
<evidence type="ECO:0000256" key="2">
    <source>
        <dbReference type="SAM" id="Phobius"/>
    </source>
</evidence>
<keyword evidence="4" id="KW-1185">Reference proteome</keyword>
<keyword evidence="2" id="KW-0812">Transmembrane</keyword>
<dbReference type="EMBL" id="JABSTR010000001">
    <property type="protein sequence ID" value="KAH9363038.1"/>
    <property type="molecule type" value="Genomic_DNA"/>
</dbReference>
<reference evidence="3 4" key="1">
    <citation type="journal article" date="2020" name="Cell">
        <title>Large-Scale Comparative Analyses of Tick Genomes Elucidate Their Genetic Diversity and Vector Capacities.</title>
        <authorList>
            <consortium name="Tick Genome and Microbiome Consortium (TIGMIC)"/>
            <person name="Jia N."/>
            <person name="Wang J."/>
            <person name="Shi W."/>
            <person name="Du L."/>
            <person name="Sun Y."/>
            <person name="Zhan W."/>
            <person name="Jiang J.F."/>
            <person name="Wang Q."/>
            <person name="Zhang B."/>
            <person name="Ji P."/>
            <person name="Bell-Sakyi L."/>
            <person name="Cui X.M."/>
            <person name="Yuan T.T."/>
            <person name="Jiang B.G."/>
            <person name="Yang W.F."/>
            <person name="Lam T.T."/>
            <person name="Chang Q.C."/>
            <person name="Ding S.J."/>
            <person name="Wang X.J."/>
            <person name="Zhu J.G."/>
            <person name="Ruan X.D."/>
            <person name="Zhao L."/>
            <person name="Wei J.T."/>
            <person name="Ye R.Z."/>
            <person name="Que T.C."/>
            <person name="Du C.H."/>
            <person name="Zhou Y.H."/>
            <person name="Cheng J.X."/>
            <person name="Dai P.F."/>
            <person name="Guo W.B."/>
            <person name="Han X.H."/>
            <person name="Huang E.J."/>
            <person name="Li L.F."/>
            <person name="Wei W."/>
            <person name="Gao Y.C."/>
            <person name="Liu J.Z."/>
            <person name="Shao H.Z."/>
            <person name="Wang X."/>
            <person name="Wang C.C."/>
            <person name="Yang T.C."/>
            <person name="Huo Q.B."/>
            <person name="Li W."/>
            <person name="Chen H.Y."/>
            <person name="Chen S.E."/>
            <person name="Zhou L.G."/>
            <person name="Ni X.B."/>
            <person name="Tian J.H."/>
            <person name="Sheng Y."/>
            <person name="Liu T."/>
            <person name="Pan Y.S."/>
            <person name="Xia L.Y."/>
            <person name="Li J."/>
            <person name="Zhao F."/>
            <person name="Cao W.C."/>
        </authorList>
    </citation>
    <scope>NUCLEOTIDE SEQUENCE [LARGE SCALE GENOMIC DNA]</scope>
    <source>
        <strain evidence="3">HaeL-2018</strain>
    </source>
</reference>
<name>A0A9J6F9X2_HAELO</name>
<protein>
    <submittedName>
        <fullName evidence="3">Uncharacterized protein</fullName>
    </submittedName>
</protein>
<keyword evidence="2" id="KW-0472">Membrane</keyword>
<feature type="transmembrane region" description="Helical" evidence="2">
    <location>
        <begin position="152"/>
        <end position="181"/>
    </location>
</feature>
<dbReference type="AlphaFoldDB" id="A0A9J6F9X2"/>
<dbReference type="VEuPathDB" id="VectorBase:HLOH_059951"/>
<evidence type="ECO:0000313" key="4">
    <source>
        <dbReference type="Proteomes" id="UP000821853"/>
    </source>
</evidence>
<feature type="region of interest" description="Disordered" evidence="1">
    <location>
        <begin position="1"/>
        <end position="21"/>
    </location>
</feature>
<proteinExistence type="predicted"/>
<organism evidence="3 4">
    <name type="scientific">Haemaphysalis longicornis</name>
    <name type="common">Bush tick</name>
    <dbReference type="NCBI Taxonomy" id="44386"/>
    <lineage>
        <taxon>Eukaryota</taxon>
        <taxon>Metazoa</taxon>
        <taxon>Ecdysozoa</taxon>
        <taxon>Arthropoda</taxon>
        <taxon>Chelicerata</taxon>
        <taxon>Arachnida</taxon>
        <taxon>Acari</taxon>
        <taxon>Parasitiformes</taxon>
        <taxon>Ixodida</taxon>
        <taxon>Ixodoidea</taxon>
        <taxon>Ixodidae</taxon>
        <taxon>Haemaphysalinae</taxon>
        <taxon>Haemaphysalis</taxon>
    </lineage>
</organism>
<gene>
    <name evidence="3" type="ORF">HPB48_014180</name>
</gene>
<evidence type="ECO:0000256" key="1">
    <source>
        <dbReference type="SAM" id="MobiDB-lite"/>
    </source>
</evidence>
<sequence>MYDVIPQQRHQHHDTGAPPRSPHLSCTYRNCCCPRADTSDPRDVTTTQAQARCAGAGFSPLPCSVSAAAPPPHSSPLIPSSSAVILVSGARYGLAMSLWRFGVVAENGDNWLGEMALCCSRVSGRKRLCCLVTSVYVLNVSVENFLARFAVIVGFVFGGACVIFPELLGFFLGLFSVVIGVEEKEKLDTQIRKITKKVLGVPMCTSNDLLLQLGIHNSFYEIAEAQERAQIVRLSTTSAGRQILRELGVPQERISLLHVGIPLKARQWYHVKPIPRNMHPERNVGRRKARGARLLRLIHDENQRVSFVDTSFNKERKAFTVVVVDNEGTVVNAASVRTDRPDVDKQAAIALSLVDRSRPFVYSNIKSAVKGFEKGSVA</sequence>
<evidence type="ECO:0000313" key="3">
    <source>
        <dbReference type="EMBL" id="KAH9363038.1"/>
    </source>
</evidence>